<evidence type="ECO:0000256" key="6">
    <source>
        <dbReference type="ARBA" id="ARBA00022833"/>
    </source>
</evidence>
<dbReference type="InterPro" id="IPR001841">
    <property type="entry name" value="Znf_RING"/>
</dbReference>
<comment type="caution">
    <text evidence="12">The sequence shown here is derived from an EMBL/GenBank/DDBJ whole genome shotgun (WGS) entry which is preliminary data.</text>
</comment>
<dbReference type="PROSITE" id="PS00518">
    <property type="entry name" value="ZF_RING_1"/>
    <property type="match status" value="1"/>
</dbReference>
<protein>
    <recommendedName>
        <fullName evidence="2">RING-type E3 ubiquitin transferase</fullName>
        <ecNumber evidence="2">2.3.2.27</ecNumber>
    </recommendedName>
</protein>
<feature type="compositionally biased region" description="Acidic residues" evidence="10">
    <location>
        <begin position="223"/>
        <end position="240"/>
    </location>
</feature>
<dbReference type="Proteomes" id="UP000695562">
    <property type="component" value="Unassembled WGS sequence"/>
</dbReference>
<evidence type="ECO:0000313" key="12">
    <source>
        <dbReference type="EMBL" id="KAF2071287.1"/>
    </source>
</evidence>
<accession>A0A8J4PQH6</accession>
<keyword evidence="7" id="KW-0805">Transcription regulation</keyword>
<dbReference type="GO" id="GO:0008270">
    <property type="term" value="F:zinc ion binding"/>
    <property type="evidence" value="ECO:0007669"/>
    <property type="project" value="UniProtKB-KW"/>
</dbReference>
<keyword evidence="8" id="KW-0804">Transcription</keyword>
<keyword evidence="6" id="KW-0862">Zinc</keyword>
<evidence type="ECO:0000256" key="7">
    <source>
        <dbReference type="ARBA" id="ARBA00023015"/>
    </source>
</evidence>
<dbReference type="Pfam" id="PF00097">
    <property type="entry name" value="zf-C3HC4"/>
    <property type="match status" value="1"/>
</dbReference>
<feature type="compositionally biased region" description="Low complexity" evidence="10">
    <location>
        <begin position="192"/>
        <end position="206"/>
    </location>
</feature>
<name>A0A8J4PQH6_9MYCE</name>
<dbReference type="SMART" id="SM00184">
    <property type="entry name" value="RING"/>
    <property type="match status" value="1"/>
</dbReference>
<dbReference type="PANTHER" id="PTHR46077:SF1">
    <property type="entry name" value="TOP1 BINDING ARGININE_SERINE RICH PROTEIN, E3 UBIQUITIN LIGASE"/>
    <property type="match status" value="1"/>
</dbReference>
<evidence type="ECO:0000256" key="9">
    <source>
        <dbReference type="PROSITE-ProRule" id="PRU00175"/>
    </source>
</evidence>
<keyword evidence="4" id="KW-0479">Metal-binding</keyword>
<evidence type="ECO:0000256" key="4">
    <source>
        <dbReference type="ARBA" id="ARBA00022723"/>
    </source>
</evidence>
<evidence type="ECO:0000256" key="5">
    <source>
        <dbReference type="ARBA" id="ARBA00022771"/>
    </source>
</evidence>
<dbReference type="GO" id="GO:0061630">
    <property type="term" value="F:ubiquitin protein ligase activity"/>
    <property type="evidence" value="ECO:0007669"/>
    <property type="project" value="UniProtKB-EC"/>
</dbReference>
<proteinExistence type="predicted"/>
<evidence type="ECO:0000256" key="8">
    <source>
        <dbReference type="ARBA" id="ARBA00023163"/>
    </source>
</evidence>
<reference evidence="12" key="1">
    <citation type="submission" date="2020-01" db="EMBL/GenBank/DDBJ databases">
        <title>Development of genomics and gene disruption for Polysphondylium violaceum indicates a role for the polyketide synthase stlB in stalk morphogenesis.</title>
        <authorList>
            <person name="Narita B."/>
            <person name="Kawabe Y."/>
            <person name="Kin K."/>
            <person name="Saito T."/>
            <person name="Gibbs R."/>
            <person name="Kuspa A."/>
            <person name="Muzny D."/>
            <person name="Queller D."/>
            <person name="Richards S."/>
            <person name="Strassman J."/>
            <person name="Sucgang R."/>
            <person name="Worley K."/>
            <person name="Schaap P."/>
        </authorList>
    </citation>
    <scope>NUCLEOTIDE SEQUENCE</scope>
    <source>
        <strain evidence="12">QSvi11</strain>
    </source>
</reference>
<dbReference type="Gene3D" id="3.30.40.10">
    <property type="entry name" value="Zinc/RING finger domain, C3HC4 (zinc finger)"/>
    <property type="match status" value="1"/>
</dbReference>
<keyword evidence="13" id="KW-1185">Reference proteome</keyword>
<dbReference type="AlphaFoldDB" id="A0A8J4PQH6"/>
<dbReference type="GO" id="GO:0006513">
    <property type="term" value="P:protein monoubiquitination"/>
    <property type="evidence" value="ECO:0007669"/>
    <property type="project" value="TreeGrafter"/>
</dbReference>
<dbReference type="SUPFAM" id="SSF57850">
    <property type="entry name" value="RING/U-box"/>
    <property type="match status" value="1"/>
</dbReference>
<dbReference type="EMBL" id="AJWJ01000392">
    <property type="protein sequence ID" value="KAF2071287.1"/>
    <property type="molecule type" value="Genomic_DNA"/>
</dbReference>
<dbReference type="InterPro" id="IPR018957">
    <property type="entry name" value="Znf_C3HC4_RING-type"/>
</dbReference>
<evidence type="ECO:0000259" key="11">
    <source>
        <dbReference type="PROSITE" id="PS50089"/>
    </source>
</evidence>
<evidence type="ECO:0000313" key="13">
    <source>
        <dbReference type="Proteomes" id="UP000695562"/>
    </source>
</evidence>
<organism evidence="12 13">
    <name type="scientific">Polysphondylium violaceum</name>
    <dbReference type="NCBI Taxonomy" id="133409"/>
    <lineage>
        <taxon>Eukaryota</taxon>
        <taxon>Amoebozoa</taxon>
        <taxon>Evosea</taxon>
        <taxon>Eumycetozoa</taxon>
        <taxon>Dictyostelia</taxon>
        <taxon>Dictyosteliales</taxon>
        <taxon>Dictyosteliaceae</taxon>
        <taxon>Polysphondylium</taxon>
    </lineage>
</organism>
<dbReference type="OrthoDB" id="365379at2759"/>
<dbReference type="InterPro" id="IPR017907">
    <property type="entry name" value="Znf_RING_CS"/>
</dbReference>
<dbReference type="GO" id="GO:0000209">
    <property type="term" value="P:protein polyubiquitination"/>
    <property type="evidence" value="ECO:0007669"/>
    <property type="project" value="TreeGrafter"/>
</dbReference>
<feature type="domain" description="RING-type" evidence="11">
    <location>
        <begin position="20"/>
        <end position="59"/>
    </location>
</feature>
<dbReference type="PANTHER" id="PTHR46077">
    <property type="entry name" value="E3 UBIQUITIN-PROTEIN LIGASE TOPORS"/>
    <property type="match status" value="1"/>
</dbReference>
<sequence length="260" mass="30641">MNKQVNIQQTNEIAVDSSNCSICLSPINDPTTIQECNHLFCFECIDSWSKNKNECPLCKIEIKSLYKLNSQEITTVLEPKKPNPSLVDVDLACLDNRYFLEEIEKLLTQCQLITIQLDNIQPSGGNKVYFTKKMNDQDIKTLETIMDNLFIKKKSLEQYENAFDPDQVLSELYMYDETINDLKRTYLSHLYNNSSNNNNSNNNNSSNKKKHNNNNNNRRNIEYSDEYEYYDDDEDEDVDYEDRFYDNNTNNNEKRYVKKK</sequence>
<keyword evidence="5 9" id="KW-0863">Zinc-finger</keyword>
<gene>
    <name evidence="12" type="ORF">CYY_007394</name>
</gene>
<dbReference type="InterPro" id="IPR013083">
    <property type="entry name" value="Znf_RING/FYVE/PHD"/>
</dbReference>
<evidence type="ECO:0000256" key="3">
    <source>
        <dbReference type="ARBA" id="ARBA00022679"/>
    </source>
</evidence>
<comment type="catalytic activity">
    <reaction evidence="1">
        <text>S-ubiquitinyl-[E2 ubiquitin-conjugating enzyme]-L-cysteine + [acceptor protein]-L-lysine = [E2 ubiquitin-conjugating enzyme]-L-cysteine + N(6)-ubiquitinyl-[acceptor protein]-L-lysine.</text>
        <dbReference type="EC" id="2.3.2.27"/>
    </reaction>
</comment>
<evidence type="ECO:0000256" key="2">
    <source>
        <dbReference type="ARBA" id="ARBA00012483"/>
    </source>
</evidence>
<keyword evidence="3" id="KW-0808">Transferase</keyword>
<dbReference type="PROSITE" id="PS50089">
    <property type="entry name" value="ZF_RING_2"/>
    <property type="match status" value="1"/>
</dbReference>
<evidence type="ECO:0000256" key="1">
    <source>
        <dbReference type="ARBA" id="ARBA00000900"/>
    </source>
</evidence>
<dbReference type="EC" id="2.3.2.27" evidence="2"/>
<evidence type="ECO:0000256" key="10">
    <source>
        <dbReference type="SAM" id="MobiDB-lite"/>
    </source>
</evidence>
<feature type="region of interest" description="Disordered" evidence="10">
    <location>
        <begin position="190"/>
        <end position="260"/>
    </location>
</feature>